<feature type="transmembrane region" description="Helical" evidence="9">
    <location>
        <begin position="253"/>
        <end position="270"/>
    </location>
</feature>
<feature type="transmembrane region" description="Helical" evidence="9">
    <location>
        <begin position="386"/>
        <end position="407"/>
    </location>
</feature>
<evidence type="ECO:0000313" key="12">
    <source>
        <dbReference type="Proteomes" id="UP000830639"/>
    </source>
</evidence>
<feature type="transmembrane region" description="Helical" evidence="9">
    <location>
        <begin position="87"/>
        <end position="108"/>
    </location>
</feature>
<reference evidence="11 12" key="1">
    <citation type="submission" date="2022-04" db="EMBL/GenBank/DDBJ databases">
        <title>Mechanism of arsenic methylation and mitigation arsenic toxicity by Bacillus sp. LH14 from an Arsenic-Contaminated Paddy Soil.</title>
        <authorList>
            <person name="Wang D."/>
        </authorList>
    </citation>
    <scope>NUCLEOTIDE SEQUENCE [LARGE SCALE GENOMIC DNA]</scope>
    <source>
        <strain evidence="11 12">LH14</strain>
    </source>
</reference>
<dbReference type="InterPro" id="IPR051088">
    <property type="entry name" value="PTS_Sugar-EIIC/EIIB"/>
</dbReference>
<keyword evidence="2 8" id="KW-0813">Transport</keyword>
<feature type="transmembrane region" description="Helical" evidence="9">
    <location>
        <begin position="310"/>
        <end position="327"/>
    </location>
</feature>
<evidence type="ECO:0000256" key="4">
    <source>
        <dbReference type="ARBA" id="ARBA00022597"/>
    </source>
</evidence>
<dbReference type="Pfam" id="PF02378">
    <property type="entry name" value="PTS_EIIC"/>
    <property type="match status" value="1"/>
</dbReference>
<dbReference type="InterPro" id="IPR004796">
    <property type="entry name" value="PTS_IIC_cello"/>
</dbReference>
<evidence type="ECO:0000256" key="6">
    <source>
        <dbReference type="ARBA" id="ARBA00022989"/>
    </source>
</evidence>
<evidence type="ECO:0000256" key="3">
    <source>
        <dbReference type="ARBA" id="ARBA00022475"/>
    </source>
</evidence>
<keyword evidence="3 8" id="KW-1003">Cell membrane</keyword>
<comment type="function">
    <text evidence="8">The phosphoenolpyruvate-dependent sugar phosphotransferase system (PTS), a major carbohydrate active -transport system, catalyzes the phosphorylation of incoming sugar substrates concomitant with their translocation across the cell membrane.</text>
</comment>
<protein>
    <recommendedName>
        <fullName evidence="8">Permease IIC component</fullName>
    </recommendedName>
</protein>
<feature type="transmembrane region" description="Helical" evidence="9">
    <location>
        <begin position="414"/>
        <end position="433"/>
    </location>
</feature>
<dbReference type="InterPro" id="IPR003352">
    <property type="entry name" value="PTS_EIIC"/>
</dbReference>
<evidence type="ECO:0000256" key="7">
    <source>
        <dbReference type="ARBA" id="ARBA00023136"/>
    </source>
</evidence>
<dbReference type="Proteomes" id="UP000830639">
    <property type="component" value="Chromosome"/>
</dbReference>
<accession>A0ABY4JGM3</accession>
<evidence type="ECO:0000256" key="1">
    <source>
        <dbReference type="ARBA" id="ARBA00004651"/>
    </source>
</evidence>
<gene>
    <name evidence="11" type="ORF">MY490_14140</name>
</gene>
<dbReference type="PANTHER" id="PTHR33989">
    <property type="match status" value="1"/>
</dbReference>
<feature type="transmembrane region" description="Helical" evidence="9">
    <location>
        <begin position="155"/>
        <end position="178"/>
    </location>
</feature>
<dbReference type="PANTHER" id="PTHR33989:SF4">
    <property type="entry name" value="PTS SYSTEM N,N'-DIACETYLCHITOBIOSE-SPECIFIC EIIC COMPONENT"/>
    <property type="match status" value="1"/>
</dbReference>
<feature type="domain" description="PTS EIIC type-3" evidence="10">
    <location>
        <begin position="8"/>
        <end position="432"/>
    </location>
</feature>
<comment type="subcellular location">
    <subcellularLocation>
        <location evidence="1">Cell membrane</location>
        <topology evidence="1">Multi-pass membrane protein</topology>
    </subcellularLocation>
</comment>
<keyword evidence="5 9" id="KW-0812">Transmembrane</keyword>
<evidence type="ECO:0000256" key="8">
    <source>
        <dbReference type="PIRNR" id="PIRNR006351"/>
    </source>
</evidence>
<feature type="transmembrane region" description="Helical" evidence="9">
    <location>
        <begin position="198"/>
        <end position="219"/>
    </location>
</feature>
<evidence type="ECO:0000256" key="5">
    <source>
        <dbReference type="ARBA" id="ARBA00022692"/>
    </source>
</evidence>
<keyword evidence="4 8" id="KW-0762">Sugar transport</keyword>
<name>A0ABY4JGM3_9BACI</name>
<keyword evidence="12" id="KW-1185">Reference proteome</keyword>
<dbReference type="PIRSF" id="PIRSF006351">
    <property type="entry name" value="PTS_EIIC-Cellobiose"/>
    <property type="match status" value="1"/>
</dbReference>
<evidence type="ECO:0000256" key="9">
    <source>
        <dbReference type="SAM" id="Phobius"/>
    </source>
</evidence>
<organism evidence="11 12">
    <name type="scientific">Gottfriedia acidiceleris</name>
    <dbReference type="NCBI Taxonomy" id="371036"/>
    <lineage>
        <taxon>Bacteria</taxon>
        <taxon>Bacillati</taxon>
        <taxon>Bacillota</taxon>
        <taxon>Bacilli</taxon>
        <taxon>Bacillales</taxon>
        <taxon>Bacillaceae</taxon>
        <taxon>Gottfriedia</taxon>
    </lineage>
</organism>
<evidence type="ECO:0000313" key="11">
    <source>
        <dbReference type="EMBL" id="UPM52961.1"/>
    </source>
</evidence>
<feature type="transmembrane region" description="Helical" evidence="9">
    <location>
        <begin position="353"/>
        <end position="380"/>
    </location>
</feature>
<feature type="transmembrane region" description="Helical" evidence="9">
    <location>
        <begin position="32"/>
        <end position="53"/>
    </location>
</feature>
<dbReference type="PROSITE" id="PS51105">
    <property type="entry name" value="PTS_EIIC_TYPE_3"/>
    <property type="match status" value="1"/>
</dbReference>
<keyword evidence="6 9" id="KW-1133">Transmembrane helix</keyword>
<evidence type="ECO:0000256" key="2">
    <source>
        <dbReference type="ARBA" id="ARBA00022448"/>
    </source>
</evidence>
<keyword evidence="7 8" id="KW-0472">Membrane</keyword>
<dbReference type="RefSeq" id="WP_248266302.1">
    <property type="nucleotide sequence ID" value="NZ_CP096034.1"/>
</dbReference>
<dbReference type="InterPro" id="IPR004501">
    <property type="entry name" value="PTS_EIIC_3"/>
</dbReference>
<sequence>MNRFIKWMEEHFVPIAAKIGGQRHLVAIRDGFVALMPLVMAGSLAVLLNNVFFTPASLIADWFNLKPETSGYLQFTTKYLQPLMGNIWWGTFAVLSLVLVFTVAYSLAKSYDVNPLSAAVVAVAGFLALTPQGVTITLADGKTTQGTWGNFGWQYFNFGALLTAIIVTLVITQIFVFLMKKNLTIKLPDNVPPAVGRAFSAIIPGLVAIIVGAFVPVLFTMLNEAKILVETNLFDLITKFITDPFMHLSQNPFSAIIYVLMIQVLWFFGLHGGNMMGAITNAIYLPQVAANASGGHNVFTSVFFDSFVHLGGAGATLALVIAIFIASKRRDYREISKIGGAASLFQINEPIMFGLPVVLSPILIIPFMIVPVVLTLTAYVATVTGFIGYTNVVVPWVTPVGLSAFLSTSGDIKAALVAIINLAIAVVIYYPFIKLANRHESEKVS</sequence>
<evidence type="ECO:0000259" key="10">
    <source>
        <dbReference type="PROSITE" id="PS51105"/>
    </source>
</evidence>
<feature type="transmembrane region" description="Helical" evidence="9">
    <location>
        <begin position="282"/>
        <end position="304"/>
    </location>
</feature>
<feature type="transmembrane region" description="Helical" evidence="9">
    <location>
        <begin position="115"/>
        <end position="135"/>
    </location>
</feature>
<dbReference type="NCBIfam" id="TIGR00410">
    <property type="entry name" value="lacE"/>
    <property type="match status" value="1"/>
</dbReference>
<proteinExistence type="predicted"/>
<dbReference type="EMBL" id="CP096034">
    <property type="protein sequence ID" value="UPM52961.1"/>
    <property type="molecule type" value="Genomic_DNA"/>
</dbReference>